<dbReference type="PANTHER" id="PTHR11895">
    <property type="entry name" value="TRANSAMIDASE"/>
    <property type="match status" value="1"/>
</dbReference>
<reference evidence="3" key="1">
    <citation type="submission" date="2017-08" db="EMBL/GenBank/DDBJ databases">
        <authorList>
            <person name="Varghese N."/>
            <person name="Submissions S."/>
        </authorList>
    </citation>
    <scope>NUCLEOTIDE SEQUENCE [LARGE SCALE GENOMIC DNA]</scope>
    <source>
        <strain evidence="3">DSM 4725</strain>
    </source>
</reference>
<dbReference type="InterPro" id="IPR036928">
    <property type="entry name" value="AS_sf"/>
</dbReference>
<dbReference type="OrthoDB" id="9811471at2"/>
<dbReference type="PROSITE" id="PS00571">
    <property type="entry name" value="AMIDASES"/>
    <property type="match status" value="1"/>
</dbReference>
<dbReference type="InterPro" id="IPR000120">
    <property type="entry name" value="Amidase"/>
</dbReference>
<dbReference type="Pfam" id="PF01425">
    <property type="entry name" value="Amidase"/>
    <property type="match status" value="1"/>
</dbReference>
<dbReference type="PANTHER" id="PTHR11895:SF176">
    <property type="entry name" value="AMIDASE AMID-RELATED"/>
    <property type="match status" value="1"/>
</dbReference>
<dbReference type="Gene3D" id="3.90.1300.10">
    <property type="entry name" value="Amidase signature (AS) domain"/>
    <property type="match status" value="1"/>
</dbReference>
<gene>
    <name evidence="2" type="ORF">SAMN05660748_3066</name>
</gene>
<keyword evidence="3" id="KW-1185">Reference proteome</keyword>
<organism evidence="2 3">
    <name type="scientific">Blastococcus aggregatus</name>
    <dbReference type="NCBI Taxonomy" id="38502"/>
    <lineage>
        <taxon>Bacteria</taxon>
        <taxon>Bacillati</taxon>
        <taxon>Actinomycetota</taxon>
        <taxon>Actinomycetes</taxon>
        <taxon>Geodermatophilales</taxon>
        <taxon>Geodermatophilaceae</taxon>
        <taxon>Blastococcus</taxon>
    </lineage>
</organism>
<proteinExistence type="predicted"/>
<feature type="domain" description="Amidase" evidence="1">
    <location>
        <begin position="84"/>
        <end position="502"/>
    </location>
</feature>
<protein>
    <submittedName>
        <fullName evidence="2">Amidase/aspartyl-tRNA(Asn)/glutamyl-tRNA(Gln) amidotransferase subunit A</fullName>
    </submittedName>
</protein>
<name>A0A285V8B3_9ACTN</name>
<dbReference type="RefSeq" id="WP_097195863.1">
    <property type="nucleotide sequence ID" value="NZ_OBQI01000004.1"/>
</dbReference>
<dbReference type="SUPFAM" id="SSF75304">
    <property type="entry name" value="Amidase signature (AS) enzymes"/>
    <property type="match status" value="1"/>
</dbReference>
<keyword evidence="2" id="KW-0808">Transferase</keyword>
<dbReference type="GO" id="GO:0016740">
    <property type="term" value="F:transferase activity"/>
    <property type="evidence" value="ECO:0007669"/>
    <property type="project" value="UniProtKB-KW"/>
</dbReference>
<evidence type="ECO:0000259" key="1">
    <source>
        <dbReference type="Pfam" id="PF01425"/>
    </source>
</evidence>
<dbReference type="EMBL" id="OBQI01000004">
    <property type="protein sequence ID" value="SOC50319.1"/>
    <property type="molecule type" value="Genomic_DNA"/>
</dbReference>
<evidence type="ECO:0000313" key="2">
    <source>
        <dbReference type="EMBL" id="SOC50319.1"/>
    </source>
</evidence>
<dbReference type="Proteomes" id="UP000219435">
    <property type="component" value="Unassembled WGS sequence"/>
</dbReference>
<dbReference type="InterPro" id="IPR020556">
    <property type="entry name" value="Amidase_CS"/>
</dbReference>
<accession>A0A285V8B3</accession>
<dbReference type="AlphaFoldDB" id="A0A285V8B3"/>
<sequence>MTAVEETTTADPAAVADRFRALPLRDLEPARGVRYPEPGGAADEGVVPVLAAAGGAPDRGDPAALGLQEAAALVASGELSSTALVAAVLARIDRSDGVLQSYAHVYADEALALAAEADTAVRDGRPLGPLHGLPVALKDLYDVAGRPTLAGSDVRAGHVADADSEVTRRLRAAGAIVVGKTVTHEFAFGVVSAPTHNPWDVGTIPGGSSGGSGAAVAADLCLMAMGSDTGGSIRIPAGLTGVVGLKATYGRISKRGVAALSWSLDHAGPLTKTVGDAALCLQVLAGHDPADPSSVDAPVGDYLSGLTAGVVGLRIGVPVNWFFDWSDDDVDAAVRTAIGVLAEAGATLVPVEVPDVELTEDVLSTLAGVEASAIHQDEIRRMPAAYTEEVRLRLLAGELISGTAYVNAQRARGLVQAGFAAALRDVDVLVSPTLAIPAPAYGSTTAALRGQEHPILFALNCLTAPANAAGIPALTVPCGFSDGGLPVGLQVMGRPFDEATVLRVGAAYEAATTWHLQSPPLPG</sequence>
<evidence type="ECO:0000313" key="3">
    <source>
        <dbReference type="Proteomes" id="UP000219435"/>
    </source>
</evidence>
<dbReference type="InterPro" id="IPR023631">
    <property type="entry name" value="Amidase_dom"/>
</dbReference>